<dbReference type="SUPFAM" id="SSF52540">
    <property type="entry name" value="P-loop containing nucleoside triphosphate hydrolases"/>
    <property type="match status" value="1"/>
</dbReference>
<dbReference type="PANTHER" id="PTHR46082:SF6">
    <property type="entry name" value="AAA+ ATPASE DOMAIN-CONTAINING PROTEIN-RELATED"/>
    <property type="match status" value="1"/>
</dbReference>
<feature type="domain" description="NACHT" evidence="2">
    <location>
        <begin position="418"/>
        <end position="637"/>
    </location>
</feature>
<dbReference type="Proteomes" id="UP001338125">
    <property type="component" value="Unassembled WGS sequence"/>
</dbReference>
<protein>
    <submittedName>
        <fullName evidence="3">Vegetative incompatibility protein HET-E-1</fullName>
    </submittedName>
</protein>
<dbReference type="SUPFAM" id="SSF50960">
    <property type="entry name" value="TolB, C-terminal domain"/>
    <property type="match status" value="1"/>
</dbReference>
<accession>A0ABR0SK74</accession>
<dbReference type="PROSITE" id="PS50837">
    <property type="entry name" value="NACHT"/>
    <property type="match status" value="1"/>
</dbReference>
<dbReference type="SUPFAM" id="SSF69322">
    <property type="entry name" value="Tricorn protease domain 2"/>
    <property type="match status" value="1"/>
</dbReference>
<dbReference type="SUPFAM" id="SSF53167">
    <property type="entry name" value="Purine and uridine phosphorylases"/>
    <property type="match status" value="1"/>
</dbReference>
<dbReference type="InterPro" id="IPR056884">
    <property type="entry name" value="NPHP3-like_N"/>
</dbReference>
<dbReference type="Pfam" id="PF00400">
    <property type="entry name" value="WD40"/>
    <property type="match status" value="2"/>
</dbReference>
<organism evidence="3 4">
    <name type="scientific">Cladobotryum mycophilum</name>
    <dbReference type="NCBI Taxonomy" id="491253"/>
    <lineage>
        <taxon>Eukaryota</taxon>
        <taxon>Fungi</taxon>
        <taxon>Dikarya</taxon>
        <taxon>Ascomycota</taxon>
        <taxon>Pezizomycotina</taxon>
        <taxon>Sordariomycetes</taxon>
        <taxon>Hypocreomycetidae</taxon>
        <taxon>Hypocreales</taxon>
        <taxon>Hypocreaceae</taxon>
        <taxon>Cladobotryum</taxon>
    </lineage>
</organism>
<dbReference type="SUPFAM" id="SSF50969">
    <property type="entry name" value="YVTN repeat-like/Quinoprotein amine dehydrogenase"/>
    <property type="match status" value="1"/>
</dbReference>
<reference evidence="3 4" key="1">
    <citation type="submission" date="2024-01" db="EMBL/GenBank/DDBJ databases">
        <title>Complete genome of Cladobotryum mycophilum ATHUM6906.</title>
        <authorList>
            <person name="Christinaki A.C."/>
            <person name="Myridakis A.I."/>
            <person name="Kouvelis V.N."/>
        </authorList>
    </citation>
    <scope>NUCLEOTIDE SEQUENCE [LARGE SCALE GENOMIC DNA]</scope>
    <source>
        <strain evidence="3 4">ATHUM6906</strain>
    </source>
</reference>
<dbReference type="InterPro" id="IPR015943">
    <property type="entry name" value="WD40/YVTN_repeat-like_dom_sf"/>
</dbReference>
<dbReference type="Pfam" id="PF01048">
    <property type="entry name" value="PNP_UDP_1"/>
    <property type="match status" value="1"/>
</dbReference>
<dbReference type="Pfam" id="PF24883">
    <property type="entry name" value="NPHP3_N"/>
    <property type="match status" value="1"/>
</dbReference>
<proteinExistence type="predicted"/>
<evidence type="ECO:0000313" key="4">
    <source>
        <dbReference type="Proteomes" id="UP001338125"/>
    </source>
</evidence>
<dbReference type="Gene3D" id="3.40.50.300">
    <property type="entry name" value="P-loop containing nucleotide triphosphate hydrolases"/>
    <property type="match status" value="1"/>
</dbReference>
<keyword evidence="4" id="KW-1185">Reference proteome</keyword>
<dbReference type="InterPro" id="IPR053137">
    <property type="entry name" value="NLR-like"/>
</dbReference>
<comment type="caution">
    <text evidence="3">The sequence shown here is derived from an EMBL/GenBank/DDBJ whole genome shotgun (WGS) entry which is preliminary data.</text>
</comment>
<dbReference type="Gene3D" id="3.40.50.1580">
    <property type="entry name" value="Nucleoside phosphorylase domain"/>
    <property type="match status" value="1"/>
</dbReference>
<sequence>MASPPHSRFDFEIAIVCALPLEADAVLTLFDTFWDDNGDQYGRARGDQNTYTTGRMGNFDIVLVLLPSMGKVSAASAAASLRSSYPELKLVLLTGICGGVPKPAPGVDVILGDVIISKTVVQYDLGRQYPDTFSIKDGAEGLGKAMKQIQSFIIQFETNFKLEKLEKRAAAFLELLQQKANPKYQYPGTTEDRLFEASHQHKHHRSPACLCANFSKCGDPVCEESRGLSCDELGCNDLVQRERLREKQELQITDSNQEAQAFSIFIGRFGSGDKVLKSGEDRDRIARDHKLMAFEMEGAGLWGELPCLVVKAVCDYADSHKNKSWQNFAAATAASVTKALVECHIKTDKRSRGSTRWRENHPGFTEEDKACIRDLRNTDPRDDKTRIEETKGGLLKDSYCWILENDDFQEWKDNRNHRLLWIKGDPGKGKTMLLCGIINEMESLKVDYTISYFFCRASETGLNSATAVLRGIIYLFIIQRPSLISHVQEKYQVSGKRLFEDVNSWVALSKILLAMLKDPSLTNAMLVIDGLDECTEDLPCLMSFISQASCSHNAKWIVSSRNWPDIEQRLEVVSRKVRLCLELNEDALSTAVQAYVRYKVQRLSQNKKFDDKMRRNIEQRLITRADNTFLWVALVCQRLEEVAKWQVLRTIEDIPVGLNEFYAQMMGRIENLGNEISRLCQQVLRTVILAYRPLDLEELGQLSDFSEDVQSDIDSIEEIVKMCGSFLIIRNGTVYIIHQSAKDYLCKSTFVLPGGMEQEQYFMSKRLLSILLAPGALKRDLYNLHSPGFLIQDVSPPAPNPLTPIRYACVYWINHLDSSVPSRNPTYNDQSIESLLIQFFERKFLYWLECLSLLQSVSEGVTSLQKLEALCVTLGLQNVREIAWDANRFILAHQELIELAPLQVYASALIFSPTCSKIRQFYKKEELDWISLEPAEENWSPLFQFFSQYPEERELYNVASCVTFSVNGRYIGWATPFGVVYVWDTFSTIWPTELYTQIDTKPGIVKSIDFSGNYRRVMANCENICFVWDLNTNDRIGTFDFGYRYLSGHAILSHNGSQLALMTEATLTFWDIATNACIRTMDFSGSIESAIFLESHLRLATASKDNRIEVVEVTLDTYTGTSLLTTEHTARLEWVRLSPDGQRVYSLTKSEVKIWDVRTTSCLHILPTDVIDFGRWNKSVLLKDFWLATANDSKIEIWDLRQSVLVQVFSFPLGSSDFSMDGQWLATAVGCNIAIWDMQLRESRYLGRCHLINSETFPEIERQICNVQSVSLLDGDQLLALVYNSTKSYEVAMWSMVTGACLYELSVDWEPSFSRDGKWIASISSGTVKIWDTFTGTCRRTIQCGLNNAAFLSLSGDGCRFASTDSSRTEIWDTSTGTRILNTSDPGHSITGQSFSDDGQYFCCFLSNSTLRVWNTAIEIYMYALTGYGFPASDPLAVFSMDSRLLASGTKSGICVWDSTTGTQISGPFKVRNPEKVSFVFSKDARRLVALCYRSRYYVDSLQVWDVALGVCLQTMSLNTMNAFPNQFRLSVDPTTHAGAHTSFGSPRLHNGLADSPSQLSTQGLAYFGYGISADMRWIMKDEERFLWLPRQYREYPTVSGPVIALPLKSGRVQFLRFSETGRH</sequence>
<evidence type="ECO:0000313" key="3">
    <source>
        <dbReference type="EMBL" id="KAK5992534.1"/>
    </source>
</evidence>
<dbReference type="InterPro" id="IPR011044">
    <property type="entry name" value="Quino_amine_DH_bsu"/>
</dbReference>
<dbReference type="EMBL" id="JAVFKD010000012">
    <property type="protein sequence ID" value="KAK5992534.1"/>
    <property type="molecule type" value="Genomic_DNA"/>
</dbReference>
<dbReference type="InterPro" id="IPR035994">
    <property type="entry name" value="Nucleoside_phosphorylase_sf"/>
</dbReference>
<dbReference type="InterPro" id="IPR027417">
    <property type="entry name" value="P-loop_NTPase"/>
</dbReference>
<evidence type="ECO:0000256" key="1">
    <source>
        <dbReference type="ARBA" id="ARBA00022737"/>
    </source>
</evidence>
<dbReference type="InterPro" id="IPR001680">
    <property type="entry name" value="WD40_rpt"/>
</dbReference>
<keyword evidence="1" id="KW-0677">Repeat</keyword>
<gene>
    <name evidence="3" type="ORF">PT974_05945</name>
</gene>
<dbReference type="Gene3D" id="2.130.10.10">
    <property type="entry name" value="YVTN repeat-like/Quinoprotein amine dehydrogenase"/>
    <property type="match status" value="3"/>
</dbReference>
<dbReference type="PANTHER" id="PTHR46082">
    <property type="entry name" value="ATP/GTP-BINDING PROTEIN-RELATED"/>
    <property type="match status" value="1"/>
</dbReference>
<dbReference type="SMART" id="SM00320">
    <property type="entry name" value="WD40"/>
    <property type="match status" value="9"/>
</dbReference>
<dbReference type="InterPro" id="IPR000845">
    <property type="entry name" value="Nucleoside_phosphorylase_d"/>
</dbReference>
<name>A0ABR0SK74_9HYPO</name>
<dbReference type="InterPro" id="IPR007111">
    <property type="entry name" value="NACHT_NTPase"/>
</dbReference>
<evidence type="ECO:0000259" key="2">
    <source>
        <dbReference type="PROSITE" id="PS50837"/>
    </source>
</evidence>